<accession>A0AA39M2P2</accession>
<evidence type="ECO:0000313" key="9">
    <source>
        <dbReference type="Proteomes" id="UP001175271"/>
    </source>
</evidence>
<dbReference type="NCBIfam" id="TIGR00175">
    <property type="entry name" value="mito_nad_idh"/>
    <property type="match status" value="1"/>
</dbReference>
<dbReference type="Gene3D" id="3.40.718.10">
    <property type="entry name" value="Isopropylmalate Dehydrogenase"/>
    <property type="match status" value="1"/>
</dbReference>
<comment type="subcellular location">
    <subcellularLocation>
        <location evidence="1 6">Mitochondrion</location>
    </subcellularLocation>
</comment>
<dbReference type="SMART" id="SM01329">
    <property type="entry name" value="Iso_dh"/>
    <property type="match status" value="1"/>
</dbReference>
<keyword evidence="3 6" id="KW-0816">Tricarboxylic acid cycle</keyword>
<dbReference type="GO" id="GO:0016616">
    <property type="term" value="F:oxidoreductase activity, acting on the CH-OH group of donors, NAD or NADP as acceptor"/>
    <property type="evidence" value="ECO:0007669"/>
    <property type="project" value="InterPro"/>
</dbReference>
<dbReference type="PANTHER" id="PTHR11835">
    <property type="entry name" value="DECARBOXYLATING DEHYDROGENASES-ISOCITRATE, ISOPROPYLMALATE, TARTRATE"/>
    <property type="match status" value="1"/>
</dbReference>
<protein>
    <recommendedName>
        <fullName evidence="6">Isocitrate dehydrogenase [NAD] subunit, mitochondrial</fullName>
    </recommendedName>
</protein>
<dbReference type="GO" id="GO:0000287">
    <property type="term" value="F:magnesium ion binding"/>
    <property type="evidence" value="ECO:0007669"/>
    <property type="project" value="UniProtKB-UniRule"/>
</dbReference>
<evidence type="ECO:0000256" key="2">
    <source>
        <dbReference type="ARBA" id="ARBA00007769"/>
    </source>
</evidence>
<dbReference type="PANTHER" id="PTHR11835:SF42">
    <property type="entry name" value="ISOCITRATE DEHYDROGENASE [NAD] SUBUNIT BETA, MITOCHONDRIAL"/>
    <property type="match status" value="1"/>
</dbReference>
<dbReference type="InterPro" id="IPR024084">
    <property type="entry name" value="IsoPropMal-DH-like_dom"/>
</dbReference>
<dbReference type="PROSITE" id="PS00470">
    <property type="entry name" value="IDH_IMDH"/>
    <property type="match status" value="1"/>
</dbReference>
<dbReference type="SUPFAM" id="SSF53659">
    <property type="entry name" value="Isocitrate/Isopropylmalate dehydrogenase-like"/>
    <property type="match status" value="1"/>
</dbReference>
<dbReference type="AlphaFoldDB" id="A0AA39M2P2"/>
<gene>
    <name evidence="8" type="ORF">QR680_014131</name>
</gene>
<dbReference type="FunFam" id="3.40.718.10:FF:000001">
    <property type="entry name" value="Isocitrate dehydrogenase [NAD] subunit, mitochondrial"/>
    <property type="match status" value="1"/>
</dbReference>
<comment type="similarity">
    <text evidence="2 6">Belongs to the isocitrate and isopropylmalate dehydrogenases family.</text>
</comment>
<dbReference type="GO" id="GO:0006102">
    <property type="term" value="P:isocitrate metabolic process"/>
    <property type="evidence" value="ECO:0007669"/>
    <property type="project" value="TreeGrafter"/>
</dbReference>
<evidence type="ECO:0000256" key="6">
    <source>
        <dbReference type="RuleBase" id="RU361266"/>
    </source>
</evidence>
<evidence type="ECO:0000313" key="8">
    <source>
        <dbReference type="EMBL" id="KAK0419416.1"/>
    </source>
</evidence>
<dbReference type="InterPro" id="IPR019818">
    <property type="entry name" value="IsoCit/isopropylmalate_DH_CS"/>
</dbReference>
<dbReference type="GO" id="GO:0005739">
    <property type="term" value="C:mitochondrion"/>
    <property type="evidence" value="ECO:0007669"/>
    <property type="project" value="UniProtKB-SubCell"/>
</dbReference>
<sequence length="421" mass="46957">MNIRFNYFKAELRLIVLAESIVLLSIRVEFEIRVFVWPNSPFACIMIGNRIVSSFARVVSCKQAARGMTVSAASPLRDATQKRKVTVIPGDGVGPELFHSVQDIVKNTDIPIEFEEVFLSEVQHTRSATIQDAIESITRNDHVALKGVIQEAWRGHGTHIGELHGMNMQLKRRLDLFANVVHIKSFDGIKTRHGKSLDFVIVREQTEGEYSNLEHETVPGVIECLKISTRAKIERIAKFAFEYAANHNRRKVTAVHKANIIKLGDGLFLKVCQEMAKLYPDIEFESMIVDNTCMQLVSRPEQFDVMVMPNLYGNIIDNLAAGLIGGAGVVSGQSIGYNYAIFEPGSRHSYQEAAGRQIANPTAMILSAASMLNHLHLHEYGRGLRESVEKVIKDGKVKTRDLGGHASTSEFTDAVIQNFQI</sequence>
<comment type="caution">
    <text evidence="8">The sequence shown here is derived from an EMBL/GenBank/DDBJ whole genome shotgun (WGS) entry which is preliminary data.</text>
</comment>
<keyword evidence="9" id="KW-1185">Reference proteome</keyword>
<evidence type="ECO:0000256" key="1">
    <source>
        <dbReference type="ARBA" id="ARBA00004173"/>
    </source>
</evidence>
<feature type="domain" description="Isopropylmalate dehydrogenase-like" evidence="7">
    <location>
        <begin position="84"/>
        <end position="415"/>
    </location>
</feature>
<evidence type="ECO:0000256" key="5">
    <source>
        <dbReference type="ARBA" id="ARBA00023128"/>
    </source>
</evidence>
<keyword evidence="4 6" id="KW-0809">Transit peptide</keyword>
<evidence type="ECO:0000259" key="7">
    <source>
        <dbReference type="SMART" id="SM01329"/>
    </source>
</evidence>
<name>A0AA39M2P2_9BILA</name>
<dbReference type="Pfam" id="PF00180">
    <property type="entry name" value="Iso_dh"/>
    <property type="match status" value="1"/>
</dbReference>
<organism evidence="8 9">
    <name type="scientific">Steinernema hermaphroditum</name>
    <dbReference type="NCBI Taxonomy" id="289476"/>
    <lineage>
        <taxon>Eukaryota</taxon>
        <taxon>Metazoa</taxon>
        <taxon>Ecdysozoa</taxon>
        <taxon>Nematoda</taxon>
        <taxon>Chromadorea</taxon>
        <taxon>Rhabditida</taxon>
        <taxon>Tylenchina</taxon>
        <taxon>Panagrolaimomorpha</taxon>
        <taxon>Strongyloidoidea</taxon>
        <taxon>Steinernematidae</taxon>
        <taxon>Steinernema</taxon>
    </lineage>
</organism>
<dbReference type="GO" id="GO:0006099">
    <property type="term" value="P:tricarboxylic acid cycle"/>
    <property type="evidence" value="ECO:0007669"/>
    <property type="project" value="UniProtKB-UniRule"/>
</dbReference>
<dbReference type="InterPro" id="IPR004434">
    <property type="entry name" value="Isocitrate_DH_NAD"/>
</dbReference>
<dbReference type="Proteomes" id="UP001175271">
    <property type="component" value="Unassembled WGS sequence"/>
</dbReference>
<evidence type="ECO:0000256" key="4">
    <source>
        <dbReference type="ARBA" id="ARBA00022946"/>
    </source>
</evidence>
<dbReference type="EMBL" id="JAUCMV010000002">
    <property type="protein sequence ID" value="KAK0419416.1"/>
    <property type="molecule type" value="Genomic_DNA"/>
</dbReference>
<proteinExistence type="inferred from homology"/>
<evidence type="ECO:0000256" key="3">
    <source>
        <dbReference type="ARBA" id="ARBA00022532"/>
    </source>
</evidence>
<reference evidence="8" key="1">
    <citation type="submission" date="2023-06" db="EMBL/GenBank/DDBJ databases">
        <title>Genomic analysis of the entomopathogenic nematode Steinernema hermaphroditum.</title>
        <authorList>
            <person name="Schwarz E.M."/>
            <person name="Heppert J.K."/>
            <person name="Baniya A."/>
            <person name="Schwartz H.T."/>
            <person name="Tan C.-H."/>
            <person name="Antoshechkin I."/>
            <person name="Sternberg P.W."/>
            <person name="Goodrich-Blair H."/>
            <person name="Dillman A.R."/>
        </authorList>
    </citation>
    <scope>NUCLEOTIDE SEQUENCE</scope>
    <source>
        <strain evidence="8">PS9179</strain>
        <tissue evidence="8">Whole animal</tissue>
    </source>
</reference>
<keyword evidence="5 6" id="KW-0496">Mitochondrion</keyword>
<dbReference type="GO" id="GO:0051287">
    <property type="term" value="F:NAD binding"/>
    <property type="evidence" value="ECO:0007669"/>
    <property type="project" value="UniProtKB-UniRule"/>
</dbReference>